<dbReference type="EMBL" id="CP137524">
    <property type="protein sequence ID" value="WOT36100.1"/>
    <property type="molecule type" value="Genomic_DNA"/>
</dbReference>
<accession>A0ABZ0KDP7</accession>
<name>A0ABZ0KDP7_STRC4</name>
<evidence type="ECO:0000313" key="3">
    <source>
        <dbReference type="Proteomes" id="UP001305002"/>
    </source>
</evidence>
<dbReference type="RefSeq" id="WP_317926296.1">
    <property type="nucleotide sequence ID" value="NZ_CP137524.1"/>
</dbReference>
<organism evidence="2 3">
    <name type="scientific">Streptomyces coeruleorubidus</name>
    <dbReference type="NCBI Taxonomy" id="116188"/>
    <lineage>
        <taxon>Bacteria</taxon>
        <taxon>Bacillati</taxon>
        <taxon>Actinomycetota</taxon>
        <taxon>Actinomycetes</taxon>
        <taxon>Kitasatosporales</taxon>
        <taxon>Streptomycetaceae</taxon>
        <taxon>Streptomyces</taxon>
    </lineage>
</organism>
<feature type="domain" description="DUF5753" evidence="1">
    <location>
        <begin position="17"/>
        <end position="115"/>
    </location>
</feature>
<gene>
    <name evidence="2" type="ORF">R5U08_19120</name>
</gene>
<protein>
    <submittedName>
        <fullName evidence="2">Scr1 family TA system antitoxin-like transcriptional regulator</fullName>
    </submittedName>
</protein>
<keyword evidence="3" id="KW-1185">Reference proteome</keyword>
<reference evidence="2 3" key="1">
    <citation type="journal article" date="2021" name="J. Microbiol. Biotechnol.">
        <title>An Efficient Markerless Deletion System Suitable for the Industrial Strains of Streptomyces.</title>
        <authorList>
            <person name="Dong J."/>
            <person name="Wei J."/>
            <person name="Li H."/>
            <person name="Zhao S."/>
            <person name="Guan W."/>
        </authorList>
    </citation>
    <scope>NUCLEOTIDE SEQUENCE [LARGE SCALE GENOMIC DNA]</scope>
    <source>
        <strain evidence="2 3">CICC 11043</strain>
    </source>
</reference>
<evidence type="ECO:0000259" key="1">
    <source>
        <dbReference type="Pfam" id="PF19054"/>
    </source>
</evidence>
<sequence length="127" mass="13703">MTSSVPWQERLSAGTEAVQDDVCGPEVMRAQVDRLFRDIDLPSLTLGILPATARVSMFPVPGFGILGDGDTVNVELVSTGVDITDASEVALHQKAFALLREKAAYGDAAKDLIRKARSFWDSAPLQE</sequence>
<dbReference type="InterPro" id="IPR043917">
    <property type="entry name" value="DUF5753"/>
</dbReference>
<dbReference type="Pfam" id="PF19054">
    <property type="entry name" value="DUF5753"/>
    <property type="match status" value="1"/>
</dbReference>
<reference evidence="2 3" key="2">
    <citation type="journal article" date="2024" name="Microb. Biotechnol.">
        <title>The involvement of multiple ABC transporters in daunorubicin efflux in Streptomyces coeruleorubidus.</title>
        <authorList>
            <person name="Dong J."/>
            <person name="Ning J."/>
            <person name="Tian Y."/>
            <person name="Li H."/>
            <person name="Chen H."/>
            <person name="Guan W."/>
        </authorList>
    </citation>
    <scope>NUCLEOTIDE SEQUENCE [LARGE SCALE GENOMIC DNA]</scope>
    <source>
        <strain evidence="2 3">CICC 11043</strain>
    </source>
</reference>
<evidence type="ECO:0000313" key="2">
    <source>
        <dbReference type="EMBL" id="WOT36100.1"/>
    </source>
</evidence>
<dbReference type="Proteomes" id="UP001305002">
    <property type="component" value="Chromosome"/>
</dbReference>
<proteinExistence type="predicted"/>